<dbReference type="Pfam" id="PF01812">
    <property type="entry name" value="5-FTHF_cyc-lig"/>
    <property type="match status" value="1"/>
</dbReference>
<keyword evidence="4" id="KW-0479">Metal-binding</keyword>
<dbReference type="EC" id="6.3.3.2" evidence="4"/>
<comment type="cofactor">
    <cofactor evidence="4">
        <name>Mg(2+)</name>
        <dbReference type="ChEBI" id="CHEBI:18420"/>
    </cofactor>
</comment>
<evidence type="ECO:0000256" key="4">
    <source>
        <dbReference type="RuleBase" id="RU361279"/>
    </source>
</evidence>
<reference evidence="5 6" key="1">
    <citation type="submission" date="2022-01" db="EMBL/GenBank/DDBJ databases">
        <title>Paraglaciecola sp. G1-23.</title>
        <authorList>
            <person name="Jin M.S."/>
            <person name="Han D.M."/>
            <person name="Kim H.M."/>
            <person name="Jeon C.O."/>
        </authorList>
    </citation>
    <scope>NUCLEOTIDE SEQUENCE [LARGE SCALE GENOMIC DNA]</scope>
    <source>
        <strain evidence="5 6">G1-23</strain>
    </source>
</reference>
<keyword evidence="5" id="KW-0436">Ligase</keyword>
<comment type="similarity">
    <text evidence="1 4">Belongs to the 5-formyltetrahydrofolate cyclo-ligase family.</text>
</comment>
<keyword evidence="6" id="KW-1185">Reference proteome</keyword>
<evidence type="ECO:0000313" key="6">
    <source>
        <dbReference type="Proteomes" id="UP001521137"/>
    </source>
</evidence>
<dbReference type="GO" id="GO:0030272">
    <property type="term" value="F:5-formyltetrahydrofolate cyclo-ligase activity"/>
    <property type="evidence" value="ECO:0007669"/>
    <property type="project" value="UniProtKB-EC"/>
</dbReference>
<accession>A0ABS9D9E1</accession>
<dbReference type="InterPro" id="IPR037171">
    <property type="entry name" value="NagB/RpiA_transferase-like"/>
</dbReference>
<evidence type="ECO:0000313" key="5">
    <source>
        <dbReference type="EMBL" id="MCF2948399.1"/>
    </source>
</evidence>
<dbReference type="RefSeq" id="WP_235312154.1">
    <property type="nucleotide sequence ID" value="NZ_JAKGAS010000004.1"/>
</dbReference>
<dbReference type="Proteomes" id="UP001521137">
    <property type="component" value="Unassembled WGS sequence"/>
</dbReference>
<dbReference type="InterPro" id="IPR024185">
    <property type="entry name" value="FTHF_cligase-like_sf"/>
</dbReference>
<comment type="catalytic activity">
    <reaction evidence="4">
        <text>(6S)-5-formyl-5,6,7,8-tetrahydrofolate + ATP = (6R)-5,10-methenyltetrahydrofolate + ADP + phosphate</text>
        <dbReference type="Rhea" id="RHEA:10488"/>
        <dbReference type="ChEBI" id="CHEBI:30616"/>
        <dbReference type="ChEBI" id="CHEBI:43474"/>
        <dbReference type="ChEBI" id="CHEBI:57455"/>
        <dbReference type="ChEBI" id="CHEBI:57457"/>
        <dbReference type="ChEBI" id="CHEBI:456216"/>
        <dbReference type="EC" id="6.3.3.2"/>
    </reaction>
</comment>
<evidence type="ECO:0000256" key="2">
    <source>
        <dbReference type="ARBA" id="ARBA00022741"/>
    </source>
</evidence>
<dbReference type="PANTHER" id="PTHR23407:SF1">
    <property type="entry name" value="5-FORMYLTETRAHYDROFOLATE CYCLO-LIGASE"/>
    <property type="match status" value="1"/>
</dbReference>
<dbReference type="Gene3D" id="3.40.50.10420">
    <property type="entry name" value="NagB/RpiA/CoA transferase-like"/>
    <property type="match status" value="1"/>
</dbReference>
<dbReference type="InterPro" id="IPR002698">
    <property type="entry name" value="FTHF_cligase"/>
</dbReference>
<evidence type="ECO:0000256" key="3">
    <source>
        <dbReference type="ARBA" id="ARBA00022840"/>
    </source>
</evidence>
<keyword evidence="2 4" id="KW-0547">Nucleotide-binding</keyword>
<name>A0ABS9D9E1_9ALTE</name>
<dbReference type="PANTHER" id="PTHR23407">
    <property type="entry name" value="ATPASE INHIBITOR/5-FORMYLTETRAHYDROFOLATE CYCLO-LIGASE"/>
    <property type="match status" value="1"/>
</dbReference>
<dbReference type="SUPFAM" id="SSF100950">
    <property type="entry name" value="NagB/RpiA/CoA transferase-like"/>
    <property type="match status" value="1"/>
</dbReference>
<protein>
    <recommendedName>
        <fullName evidence="4">5-formyltetrahydrofolate cyclo-ligase</fullName>
        <ecNumber evidence="4">6.3.3.2</ecNumber>
    </recommendedName>
</protein>
<sequence length="196" mass="22231">MVPFKRKELRQHFRKLRNQLDKEQQNIVAQAALQTCLQTTELSKLKTVACYLANDGELDPSAIIEYCWQHNIQVVLPVLDPNNSGHLVFVEYQANSQMQINTYGIAEPAITQYNQVPLQNIDLVFTPLVAFDQQGNRLGMGGGYYDRTLAPIKRNNLNTQLIGLAHNCQQANKLPTDGWDIPLHGIVTPKQFFKID</sequence>
<dbReference type="PIRSF" id="PIRSF006806">
    <property type="entry name" value="FTHF_cligase"/>
    <property type="match status" value="1"/>
</dbReference>
<dbReference type="NCBIfam" id="TIGR02727">
    <property type="entry name" value="MTHFS_bact"/>
    <property type="match status" value="1"/>
</dbReference>
<evidence type="ECO:0000256" key="1">
    <source>
        <dbReference type="ARBA" id="ARBA00010638"/>
    </source>
</evidence>
<dbReference type="EMBL" id="JAKGAS010000004">
    <property type="protein sequence ID" value="MCF2948399.1"/>
    <property type="molecule type" value="Genomic_DNA"/>
</dbReference>
<comment type="caution">
    <text evidence="5">The sequence shown here is derived from an EMBL/GenBank/DDBJ whole genome shotgun (WGS) entry which is preliminary data.</text>
</comment>
<keyword evidence="4" id="KW-0460">Magnesium</keyword>
<proteinExistence type="inferred from homology"/>
<organism evidence="5 6">
    <name type="scientific">Paraglaciecola algarum</name>
    <dbReference type="NCBI Taxonomy" id="3050085"/>
    <lineage>
        <taxon>Bacteria</taxon>
        <taxon>Pseudomonadati</taxon>
        <taxon>Pseudomonadota</taxon>
        <taxon>Gammaproteobacteria</taxon>
        <taxon>Alteromonadales</taxon>
        <taxon>Alteromonadaceae</taxon>
        <taxon>Paraglaciecola</taxon>
    </lineage>
</organism>
<keyword evidence="3 4" id="KW-0067">ATP-binding</keyword>
<gene>
    <name evidence="5" type="ORF">L0668_09800</name>
</gene>